<gene>
    <name evidence="1" type="ORF">ACFSUB_08360</name>
</gene>
<proteinExistence type="predicted"/>
<protein>
    <submittedName>
        <fullName evidence="1">Uncharacterized protein</fullName>
    </submittedName>
</protein>
<sequence>MNLTEHGDIAKTKTYKAELQKSEEVAEWGEHAPSTRGVSLPAYFDINDADLRRQFKQKMKAICHKEGFDTVVLHEITHTEYLIEIQEEGDETNG</sequence>
<dbReference type="EMBL" id="JBHUML010000002">
    <property type="protein sequence ID" value="MFD2705478.1"/>
    <property type="molecule type" value="Genomic_DNA"/>
</dbReference>
<evidence type="ECO:0000313" key="1">
    <source>
        <dbReference type="EMBL" id="MFD2705478.1"/>
    </source>
</evidence>
<accession>A0ABW5T1R7</accession>
<reference evidence="2" key="1">
    <citation type="journal article" date="2019" name="Int. J. Syst. Evol. Microbiol.">
        <title>The Global Catalogue of Microorganisms (GCM) 10K type strain sequencing project: providing services to taxonomists for standard genome sequencing and annotation.</title>
        <authorList>
            <consortium name="The Broad Institute Genomics Platform"/>
            <consortium name="The Broad Institute Genome Sequencing Center for Infectious Disease"/>
            <person name="Wu L."/>
            <person name="Ma J."/>
        </authorList>
    </citation>
    <scope>NUCLEOTIDE SEQUENCE [LARGE SCALE GENOMIC DNA]</scope>
    <source>
        <strain evidence="2">KCTC 33792</strain>
    </source>
</reference>
<keyword evidence="2" id="KW-1185">Reference proteome</keyword>
<dbReference type="Proteomes" id="UP001597520">
    <property type="component" value="Unassembled WGS sequence"/>
</dbReference>
<name>A0ABW5T1R7_9BACI</name>
<organism evidence="1 2">
    <name type="scientific">Salibacterium lacus</name>
    <dbReference type="NCBI Taxonomy" id="1898109"/>
    <lineage>
        <taxon>Bacteria</taxon>
        <taxon>Bacillati</taxon>
        <taxon>Bacillota</taxon>
        <taxon>Bacilli</taxon>
        <taxon>Bacillales</taxon>
        <taxon>Bacillaceae</taxon>
    </lineage>
</organism>
<evidence type="ECO:0000313" key="2">
    <source>
        <dbReference type="Proteomes" id="UP001597520"/>
    </source>
</evidence>
<comment type="caution">
    <text evidence="1">The sequence shown here is derived from an EMBL/GenBank/DDBJ whole genome shotgun (WGS) entry which is preliminary data.</text>
</comment>
<dbReference type="RefSeq" id="WP_380712720.1">
    <property type="nucleotide sequence ID" value="NZ_JBHUML010000002.1"/>
</dbReference>